<reference evidence="2 3" key="2">
    <citation type="submission" date="2019-01" db="EMBL/GenBank/DDBJ databases">
        <title>Motilimonas pumilus sp. nov., isolated from the gut of sea cucumber (Apostichopus japonicus).</title>
        <authorList>
            <person name="Wang F.-Q."/>
            <person name="Ren L.-H."/>
            <person name="Lin Y.-W."/>
            <person name="Sun G.-H."/>
            <person name="Du Z.-J."/>
            <person name="Zhao J.-X."/>
            <person name="Liu X.-J."/>
            <person name="Liu L.-J."/>
        </authorList>
    </citation>
    <scope>NUCLEOTIDE SEQUENCE [LARGE SCALE GENOMIC DNA]</scope>
    <source>
        <strain evidence="2 3">PLHSC7-2</strain>
    </source>
</reference>
<evidence type="ECO:0000313" key="3">
    <source>
        <dbReference type="Proteomes" id="UP000283255"/>
    </source>
</evidence>
<proteinExistence type="predicted"/>
<sequence length="180" mass="21091">MLQTIHNDHKNIAKLIAVLDDKLQLLKHDEKVDYRVIRDVVHYLKTYSGKFHHPLEDKMYDYYLKYRVVDDCVANRLHQEHAQLSQVSADLKELIDTVLLDAIVDKADIIAALERFTRLQLAHLNYEESEVLPAIKASLTADDWRHLEQNWQHDPADDPLFGRTVSDQYRSLAERLHLVN</sequence>
<dbReference type="Gene3D" id="1.20.120.520">
    <property type="entry name" value="nmb1532 protein domain like"/>
    <property type="match status" value="1"/>
</dbReference>
<dbReference type="RefSeq" id="WP_119908880.1">
    <property type="nucleotide sequence ID" value="NZ_QZCH01000001.1"/>
</dbReference>
<organism evidence="2 3">
    <name type="scientific">Motilimonas pumila</name>
    <dbReference type="NCBI Taxonomy" id="2303987"/>
    <lineage>
        <taxon>Bacteria</taxon>
        <taxon>Pseudomonadati</taxon>
        <taxon>Pseudomonadota</taxon>
        <taxon>Gammaproteobacteria</taxon>
        <taxon>Alteromonadales</taxon>
        <taxon>Alteromonadales genera incertae sedis</taxon>
        <taxon>Motilimonas</taxon>
    </lineage>
</organism>
<keyword evidence="3" id="KW-1185">Reference proteome</keyword>
<dbReference type="GO" id="GO:0005886">
    <property type="term" value="C:plasma membrane"/>
    <property type="evidence" value="ECO:0007669"/>
    <property type="project" value="TreeGrafter"/>
</dbReference>
<evidence type="ECO:0000259" key="1">
    <source>
        <dbReference type="Pfam" id="PF01814"/>
    </source>
</evidence>
<dbReference type="Proteomes" id="UP000283255">
    <property type="component" value="Unassembled WGS sequence"/>
</dbReference>
<name>A0A418YK36_9GAMM</name>
<comment type="caution">
    <text evidence="2">The sequence shown here is derived from an EMBL/GenBank/DDBJ whole genome shotgun (WGS) entry which is preliminary data.</text>
</comment>
<dbReference type="PANTHER" id="PTHR39966:SF1">
    <property type="entry name" value="HEMERYTHRIN-LIKE DOMAIN-CONTAINING PROTEIN"/>
    <property type="match status" value="1"/>
</dbReference>
<feature type="domain" description="Hemerythrin-like" evidence="1">
    <location>
        <begin position="2"/>
        <end position="135"/>
    </location>
</feature>
<dbReference type="OrthoDB" id="7349010at2"/>
<dbReference type="AlphaFoldDB" id="A0A418YK36"/>
<gene>
    <name evidence="2" type="ORF">D1Z90_00955</name>
</gene>
<dbReference type="PANTHER" id="PTHR39966">
    <property type="entry name" value="BLL2471 PROTEIN-RELATED"/>
    <property type="match status" value="1"/>
</dbReference>
<reference evidence="2 3" key="1">
    <citation type="submission" date="2018-09" db="EMBL/GenBank/DDBJ databases">
        <authorList>
            <person name="Wang F."/>
        </authorList>
    </citation>
    <scope>NUCLEOTIDE SEQUENCE [LARGE SCALE GENOMIC DNA]</scope>
    <source>
        <strain evidence="2 3">PLHSC7-2</strain>
    </source>
</reference>
<dbReference type="Pfam" id="PF01814">
    <property type="entry name" value="Hemerythrin"/>
    <property type="match status" value="1"/>
</dbReference>
<protein>
    <submittedName>
        <fullName evidence="2">Hemerythrin</fullName>
    </submittedName>
</protein>
<accession>A0A418YK36</accession>
<evidence type="ECO:0000313" key="2">
    <source>
        <dbReference type="EMBL" id="RJG51333.1"/>
    </source>
</evidence>
<dbReference type="InterPro" id="IPR012312">
    <property type="entry name" value="Hemerythrin-like"/>
</dbReference>
<dbReference type="EMBL" id="QZCH01000001">
    <property type="protein sequence ID" value="RJG51333.1"/>
    <property type="molecule type" value="Genomic_DNA"/>
</dbReference>